<dbReference type="SUPFAM" id="SSF53686">
    <property type="entry name" value="Tryptophan synthase beta subunit-like PLP-dependent enzymes"/>
    <property type="match status" value="1"/>
</dbReference>
<proteinExistence type="predicted"/>
<dbReference type="GO" id="GO:0019344">
    <property type="term" value="P:cysteine biosynthetic process"/>
    <property type="evidence" value="ECO:0007669"/>
    <property type="project" value="UniProtKB-ARBA"/>
</dbReference>
<dbReference type="EMBL" id="GGMR01008577">
    <property type="protein sequence ID" value="MBY21196.1"/>
    <property type="molecule type" value="Transcribed_RNA"/>
</dbReference>
<reference evidence="1" key="1">
    <citation type="submission" date="2018-04" db="EMBL/GenBank/DDBJ databases">
        <title>Transcriptome of Schizaphis graminum biotype I.</title>
        <authorList>
            <person name="Scully E.D."/>
            <person name="Geib S.M."/>
            <person name="Palmer N.A."/>
            <person name="Koch K."/>
            <person name="Bradshaw J."/>
            <person name="Heng-Moss T."/>
            <person name="Sarath G."/>
        </authorList>
    </citation>
    <scope>NUCLEOTIDE SEQUENCE</scope>
</reference>
<organism evidence="1">
    <name type="scientific">Schizaphis graminum</name>
    <name type="common">Green bug aphid</name>
    <dbReference type="NCBI Taxonomy" id="13262"/>
    <lineage>
        <taxon>Eukaryota</taxon>
        <taxon>Metazoa</taxon>
        <taxon>Ecdysozoa</taxon>
        <taxon>Arthropoda</taxon>
        <taxon>Hexapoda</taxon>
        <taxon>Insecta</taxon>
        <taxon>Pterygota</taxon>
        <taxon>Neoptera</taxon>
        <taxon>Paraneoptera</taxon>
        <taxon>Hemiptera</taxon>
        <taxon>Sternorrhyncha</taxon>
        <taxon>Aphidomorpha</taxon>
        <taxon>Aphidoidea</taxon>
        <taxon>Aphididae</taxon>
        <taxon>Aphidini</taxon>
        <taxon>Schizaphis</taxon>
    </lineage>
</organism>
<dbReference type="PANTHER" id="PTHR10314">
    <property type="entry name" value="CYSTATHIONINE BETA-SYNTHASE"/>
    <property type="match status" value="1"/>
</dbReference>
<protein>
    <submittedName>
        <fullName evidence="1">Cystathionine beta-synthase</fullName>
    </submittedName>
</protein>
<dbReference type="InterPro" id="IPR050214">
    <property type="entry name" value="Cys_Synth/Cystath_Beta-Synth"/>
</dbReference>
<dbReference type="AlphaFoldDB" id="A0A2S2NWV9"/>
<evidence type="ECO:0000313" key="1">
    <source>
        <dbReference type="EMBL" id="MBY21196.1"/>
    </source>
</evidence>
<dbReference type="Gene3D" id="3.40.50.1100">
    <property type="match status" value="1"/>
</dbReference>
<dbReference type="InterPro" id="IPR036052">
    <property type="entry name" value="TrpB-like_PALP_sf"/>
</dbReference>
<name>A0A2S2NWV9_SCHGA</name>
<accession>A0A2S2NWV9</accession>
<gene>
    <name evidence="1" type="primary">Cbs_0</name>
    <name evidence="1" type="ORF">g.92734</name>
</gene>
<sequence>MARRLAREEGLLCGKYNIYYIIKKKNINTKQIINSILFCDLGGSSGSAMYVALQVAKTMKKGQRLVVILPDGIRNYMSKFVQDEWMREKGHTLVEDEQKSSEKN</sequence>